<sequence length="247" mass="29407">MFFRMYEEALRMIDFVKSKPFLYDRKDVDYNKNQKKNSAWEKISEILQNKSPKECKRKWSTLRIQQRRILLQNIARKRKSSHWQFYEPLQFLLPHMEVNSNADTARSSYSDESENDESESITYIESDNKNFNLCQMDTTTENRTFDANSQVILSYPSDQQQEHFTASEQNEHLNQSIVVSKADTITHSQESQCHMHNKNDISLNYFLMDVQLQMNKLNDLAQMELKIDIQKMILEKLRKSENLRNDG</sequence>
<keyword evidence="5" id="KW-1185">Reference proteome</keyword>
<dbReference type="EMBL" id="WJQU01000788">
    <property type="protein sequence ID" value="KAJ6634256.1"/>
    <property type="molecule type" value="Genomic_DNA"/>
</dbReference>
<gene>
    <name evidence="4" type="ORF">Bhyg_17102</name>
</gene>
<evidence type="ECO:0000313" key="5">
    <source>
        <dbReference type="Proteomes" id="UP001151699"/>
    </source>
</evidence>
<comment type="caution">
    <text evidence="4">The sequence shown here is derived from an EMBL/GenBank/DDBJ whole genome shotgun (WGS) entry which is preliminary data.</text>
</comment>
<dbReference type="SMART" id="SM00595">
    <property type="entry name" value="MADF"/>
    <property type="match status" value="1"/>
</dbReference>
<organism evidence="4 5">
    <name type="scientific">Pseudolycoriella hygida</name>
    <dbReference type="NCBI Taxonomy" id="35572"/>
    <lineage>
        <taxon>Eukaryota</taxon>
        <taxon>Metazoa</taxon>
        <taxon>Ecdysozoa</taxon>
        <taxon>Arthropoda</taxon>
        <taxon>Hexapoda</taxon>
        <taxon>Insecta</taxon>
        <taxon>Pterygota</taxon>
        <taxon>Neoptera</taxon>
        <taxon>Endopterygota</taxon>
        <taxon>Diptera</taxon>
        <taxon>Nematocera</taxon>
        <taxon>Sciaroidea</taxon>
        <taxon>Sciaridae</taxon>
        <taxon>Pseudolycoriella</taxon>
    </lineage>
</organism>
<dbReference type="PROSITE" id="PS51029">
    <property type="entry name" value="MADF"/>
    <property type="match status" value="1"/>
</dbReference>
<feature type="domain" description="Myb-like" evidence="1">
    <location>
        <begin position="7"/>
        <end position="63"/>
    </location>
</feature>
<evidence type="ECO:0000259" key="3">
    <source>
        <dbReference type="PROSITE" id="PS51294"/>
    </source>
</evidence>
<dbReference type="PROSITE" id="PS51294">
    <property type="entry name" value="HTH_MYB"/>
    <property type="match status" value="1"/>
</dbReference>
<evidence type="ECO:0000259" key="1">
    <source>
        <dbReference type="PROSITE" id="PS50090"/>
    </source>
</evidence>
<dbReference type="OrthoDB" id="7781885at2759"/>
<dbReference type="CDD" id="cd00167">
    <property type="entry name" value="SANT"/>
    <property type="match status" value="1"/>
</dbReference>
<evidence type="ECO:0008006" key="6">
    <source>
        <dbReference type="Google" id="ProtNLM"/>
    </source>
</evidence>
<dbReference type="AlphaFoldDB" id="A0A9Q0RUA4"/>
<dbReference type="PROSITE" id="PS50090">
    <property type="entry name" value="MYB_LIKE"/>
    <property type="match status" value="1"/>
</dbReference>
<feature type="domain" description="HTH myb-type" evidence="3">
    <location>
        <begin position="39"/>
        <end position="67"/>
    </location>
</feature>
<accession>A0A9Q0RUA4</accession>
<proteinExistence type="predicted"/>
<dbReference type="PANTHER" id="PTHR12243:SF67">
    <property type="entry name" value="COREPRESSOR OF PANGOLIN, ISOFORM A-RELATED"/>
    <property type="match status" value="1"/>
</dbReference>
<evidence type="ECO:0000259" key="2">
    <source>
        <dbReference type="PROSITE" id="PS51029"/>
    </source>
</evidence>
<dbReference type="PANTHER" id="PTHR12243">
    <property type="entry name" value="MADF DOMAIN TRANSCRIPTION FACTOR"/>
    <property type="match status" value="1"/>
</dbReference>
<feature type="domain" description="MADF" evidence="2">
    <location>
        <begin position="11"/>
        <end position="97"/>
    </location>
</feature>
<dbReference type="Proteomes" id="UP001151699">
    <property type="component" value="Unassembled WGS sequence"/>
</dbReference>
<dbReference type="InterPro" id="IPR006578">
    <property type="entry name" value="MADF-dom"/>
</dbReference>
<name>A0A9Q0RUA4_9DIPT</name>
<evidence type="ECO:0000313" key="4">
    <source>
        <dbReference type="EMBL" id="KAJ6634256.1"/>
    </source>
</evidence>
<dbReference type="InterPro" id="IPR039353">
    <property type="entry name" value="TF_Adf1"/>
</dbReference>
<reference evidence="4" key="1">
    <citation type="submission" date="2022-07" db="EMBL/GenBank/DDBJ databases">
        <authorList>
            <person name="Trinca V."/>
            <person name="Uliana J.V.C."/>
            <person name="Torres T.T."/>
            <person name="Ward R.J."/>
            <person name="Monesi N."/>
        </authorList>
    </citation>
    <scope>NUCLEOTIDE SEQUENCE</scope>
    <source>
        <strain evidence="4">HSMRA1968</strain>
        <tissue evidence="4">Whole embryos</tissue>
    </source>
</reference>
<protein>
    <recommendedName>
        <fullName evidence="6">Transcription factor Adf-1</fullName>
    </recommendedName>
</protein>
<dbReference type="Pfam" id="PF10545">
    <property type="entry name" value="MADF_DNA_bdg"/>
    <property type="match status" value="1"/>
</dbReference>
<dbReference type="InterPro" id="IPR001005">
    <property type="entry name" value="SANT/Myb"/>
</dbReference>
<dbReference type="InterPro" id="IPR017930">
    <property type="entry name" value="Myb_dom"/>
</dbReference>